<dbReference type="GO" id="GO:0008932">
    <property type="term" value="F:lytic endotransglycosylase activity"/>
    <property type="evidence" value="ECO:0007669"/>
    <property type="project" value="UniProtKB-UniRule"/>
</dbReference>
<evidence type="ECO:0000313" key="7">
    <source>
        <dbReference type="EMBL" id="NGM18525.1"/>
    </source>
</evidence>
<dbReference type="SUPFAM" id="SSF110997">
    <property type="entry name" value="Sporulation related repeat"/>
    <property type="match status" value="1"/>
</dbReference>
<keyword evidence="8" id="KW-1185">Reference proteome</keyword>
<keyword evidence="3 4" id="KW-0961">Cell wall biogenesis/degradation</keyword>
<dbReference type="InterPro" id="IPR034718">
    <property type="entry name" value="RlpA"/>
</dbReference>
<comment type="caution">
    <text evidence="7">The sequence shown here is derived from an EMBL/GenBank/DDBJ whole genome shotgun (WGS) entry which is preliminary data.</text>
</comment>
<dbReference type="GO" id="GO:0000270">
    <property type="term" value="P:peptidoglycan metabolic process"/>
    <property type="evidence" value="ECO:0007669"/>
    <property type="project" value="UniProtKB-UniRule"/>
</dbReference>
<organism evidence="7 8">
    <name type="scientific">Falsiroseomonas algicola</name>
    <dbReference type="NCBI Taxonomy" id="2716930"/>
    <lineage>
        <taxon>Bacteria</taxon>
        <taxon>Pseudomonadati</taxon>
        <taxon>Pseudomonadota</taxon>
        <taxon>Alphaproteobacteria</taxon>
        <taxon>Acetobacterales</taxon>
        <taxon>Roseomonadaceae</taxon>
        <taxon>Falsiroseomonas</taxon>
    </lineage>
</organism>
<evidence type="ECO:0000256" key="1">
    <source>
        <dbReference type="ARBA" id="ARBA00022729"/>
    </source>
</evidence>
<comment type="function">
    <text evidence="4">Lytic transglycosylase with a strong preference for naked glycan strands that lack stem peptides.</text>
</comment>
<dbReference type="PANTHER" id="PTHR34183:SF1">
    <property type="entry name" value="ENDOLYTIC PEPTIDOGLYCAN TRANSGLYCOSYLASE RLPA"/>
    <property type="match status" value="1"/>
</dbReference>
<dbReference type="PANTHER" id="PTHR34183">
    <property type="entry name" value="ENDOLYTIC PEPTIDOGLYCAN TRANSGLYCOSYLASE RLPA"/>
    <property type="match status" value="1"/>
</dbReference>
<dbReference type="InterPro" id="IPR009009">
    <property type="entry name" value="RlpA-like_DPBB"/>
</dbReference>
<keyword evidence="1" id="KW-0732">Signal</keyword>
<reference evidence="7 8" key="1">
    <citation type="submission" date="2020-02" db="EMBL/GenBank/DDBJ databases">
        <authorList>
            <person name="Kim H.M."/>
            <person name="Jeon C.O."/>
        </authorList>
    </citation>
    <scope>NUCLEOTIDE SEQUENCE [LARGE SCALE GENOMIC DNA]</scope>
    <source>
        <strain evidence="7 8">PeD5</strain>
    </source>
</reference>
<evidence type="ECO:0000256" key="2">
    <source>
        <dbReference type="ARBA" id="ARBA00023239"/>
    </source>
</evidence>
<evidence type="ECO:0000259" key="6">
    <source>
        <dbReference type="PROSITE" id="PS51724"/>
    </source>
</evidence>
<comment type="similarity">
    <text evidence="4 5">Belongs to the RlpA family.</text>
</comment>
<dbReference type="AlphaFoldDB" id="A0A6M1LE08"/>
<gene>
    <name evidence="4" type="primary">rlpA</name>
    <name evidence="7" type="ORF">G3576_00770</name>
</gene>
<dbReference type="EC" id="4.2.2.-" evidence="4"/>
<dbReference type="PROSITE" id="PS51724">
    <property type="entry name" value="SPOR"/>
    <property type="match status" value="1"/>
</dbReference>
<evidence type="ECO:0000256" key="4">
    <source>
        <dbReference type="HAMAP-Rule" id="MF_02071"/>
    </source>
</evidence>
<name>A0A6M1LE08_9PROT</name>
<dbReference type="Pfam" id="PF03330">
    <property type="entry name" value="DPBB_1"/>
    <property type="match status" value="1"/>
</dbReference>
<sequence length="295" mass="31254">MALLALAGCARTPPLPAAQPRYVVGEPYQIGGVWSYPREDFSLVQTGLAAVIADQRVGRRTANGEIHDPTAMVAAHRTLQMPAVVTVTNLENGLQTQVRVNDRGPANAGRVIDLSRRAAELLGIRPGGTAQVRVEVVGEQSRGLSAALPSTEGAQLQIAAAPVASVQREDLAPPSGATQAARVREARRLPGDGRAGVAEQAAVSTAPDRLPERVTRVAAMPGRLYVEGATFSRRDMADRQAARLFGLRPVVEAQGPRGRQTFRVRMGPFNSVAEADRALEGSLRAGVSEARILVD</sequence>
<evidence type="ECO:0000256" key="3">
    <source>
        <dbReference type="ARBA" id="ARBA00023316"/>
    </source>
</evidence>
<dbReference type="Proteomes" id="UP000475385">
    <property type="component" value="Unassembled WGS sequence"/>
</dbReference>
<accession>A0A6M1LE08</accession>
<protein>
    <recommendedName>
        <fullName evidence="4">Endolytic peptidoglycan transglycosylase RlpA</fullName>
        <ecNumber evidence="4">4.2.2.-</ecNumber>
    </recommendedName>
</protein>
<keyword evidence="2 4" id="KW-0456">Lyase</keyword>
<evidence type="ECO:0000313" key="8">
    <source>
        <dbReference type="Proteomes" id="UP000475385"/>
    </source>
</evidence>
<dbReference type="InterPro" id="IPR007730">
    <property type="entry name" value="SPOR-like_dom"/>
</dbReference>
<dbReference type="CDD" id="cd22268">
    <property type="entry name" value="DPBB_RlpA-like"/>
    <property type="match status" value="1"/>
</dbReference>
<dbReference type="InterPro" id="IPR036680">
    <property type="entry name" value="SPOR-like_sf"/>
</dbReference>
<proteinExistence type="inferred from homology"/>
<dbReference type="SUPFAM" id="SSF50685">
    <property type="entry name" value="Barwin-like endoglucanases"/>
    <property type="match status" value="1"/>
</dbReference>
<dbReference type="GO" id="GO:0042834">
    <property type="term" value="F:peptidoglycan binding"/>
    <property type="evidence" value="ECO:0007669"/>
    <property type="project" value="InterPro"/>
</dbReference>
<reference evidence="7 8" key="2">
    <citation type="submission" date="2020-03" db="EMBL/GenBank/DDBJ databases">
        <title>Roseomonas stagni sp. nov., isolated from pond water in Japan.</title>
        <authorList>
            <person name="Furuhata K."/>
            <person name="Miyamoto H."/>
            <person name="Goto K."/>
        </authorList>
    </citation>
    <scope>NUCLEOTIDE SEQUENCE [LARGE SCALE GENOMIC DNA]</scope>
    <source>
        <strain evidence="7 8">PeD5</strain>
    </source>
</reference>
<feature type="domain" description="SPOR" evidence="6">
    <location>
        <begin position="218"/>
        <end position="295"/>
    </location>
</feature>
<evidence type="ECO:0000256" key="5">
    <source>
        <dbReference type="RuleBase" id="RU003495"/>
    </source>
</evidence>
<dbReference type="Gene3D" id="3.30.70.1070">
    <property type="entry name" value="Sporulation related repeat"/>
    <property type="match status" value="1"/>
</dbReference>
<dbReference type="HAMAP" id="MF_02071">
    <property type="entry name" value="RlpA"/>
    <property type="match status" value="1"/>
</dbReference>
<dbReference type="EMBL" id="JAAIKB010000001">
    <property type="protein sequence ID" value="NGM18525.1"/>
    <property type="molecule type" value="Genomic_DNA"/>
</dbReference>
<dbReference type="Gene3D" id="2.40.40.10">
    <property type="entry name" value="RlpA-like domain"/>
    <property type="match status" value="1"/>
</dbReference>
<dbReference type="NCBIfam" id="TIGR00413">
    <property type="entry name" value="rlpA"/>
    <property type="match status" value="1"/>
</dbReference>
<dbReference type="InterPro" id="IPR012997">
    <property type="entry name" value="RplA"/>
</dbReference>
<dbReference type="Pfam" id="PF05036">
    <property type="entry name" value="SPOR"/>
    <property type="match status" value="1"/>
</dbReference>
<dbReference type="GO" id="GO:0071555">
    <property type="term" value="P:cell wall organization"/>
    <property type="evidence" value="ECO:0007669"/>
    <property type="project" value="UniProtKB-KW"/>
</dbReference>
<dbReference type="InterPro" id="IPR036908">
    <property type="entry name" value="RlpA-like_sf"/>
</dbReference>